<feature type="domain" description="Phytase-like" evidence="1">
    <location>
        <begin position="44"/>
        <end position="342"/>
    </location>
</feature>
<evidence type="ECO:0000259" key="1">
    <source>
        <dbReference type="Pfam" id="PF13449"/>
    </source>
</evidence>
<comment type="caution">
    <text evidence="2">The sequence shown here is derived from an EMBL/GenBank/DDBJ whole genome shotgun (WGS) entry which is preliminary data.</text>
</comment>
<gene>
    <name evidence="2" type="ORF">BTO16_01650</name>
</gene>
<sequence>MKKIYFLVLFAFLFLSCKETTQTKLVFLDEYVLADSIQFKNTIIGGLSGVDFANNHYYFVVDDAENPRILSANITISDNKIQAVKFKDVIFLADTTTNFYQQNALDLESVFVDEITHEFYLVSEGSIHTNKLPTIFKSDKNGRFLEEFQLPKNLSNIKSIKHNGAFEASSKSIDKKGFWVAMEAPLTMDGEEPTFTKTSSPIRITYFDKTLKKATKQFAYQLENITKPAKGNINLNGVTAILEYQENHFLIVERTYQSGYGSYGNIVRIFDATIDESSTNILEVNALKTSEFIPLKKRLLFNFEDIKNQLTDKIIDNIEGITFGPELPNGNKSLLLIADDNFQVYGKQLNQFILLELQAN</sequence>
<reference evidence="2 3" key="1">
    <citation type="submission" date="2016-12" db="EMBL/GenBank/DDBJ databases">
        <title>Trade-off between light-utilization and light-protection in marine flavobacteria.</title>
        <authorList>
            <person name="Kumagai Y."/>
            <person name="Yoshizawa S."/>
            <person name="Kogure K."/>
            <person name="Iwasaki W."/>
        </authorList>
    </citation>
    <scope>NUCLEOTIDE SEQUENCE [LARGE SCALE GENOMIC DNA]</scope>
    <source>
        <strain evidence="2 3">ATCC 43844</strain>
    </source>
</reference>
<dbReference type="EMBL" id="MSCM01000001">
    <property type="protein sequence ID" value="PQJ81361.1"/>
    <property type="molecule type" value="Genomic_DNA"/>
</dbReference>
<keyword evidence="3" id="KW-1185">Reference proteome</keyword>
<organism evidence="2 3">
    <name type="scientific">Polaribacter glomeratus</name>
    <dbReference type="NCBI Taxonomy" id="102"/>
    <lineage>
        <taxon>Bacteria</taxon>
        <taxon>Pseudomonadati</taxon>
        <taxon>Bacteroidota</taxon>
        <taxon>Flavobacteriia</taxon>
        <taxon>Flavobacteriales</taxon>
        <taxon>Flavobacteriaceae</taxon>
    </lineage>
</organism>
<dbReference type="PROSITE" id="PS51257">
    <property type="entry name" value="PROKAR_LIPOPROTEIN"/>
    <property type="match status" value="1"/>
</dbReference>
<protein>
    <recommendedName>
        <fullName evidence="1">Phytase-like domain-containing protein</fullName>
    </recommendedName>
</protein>
<dbReference type="InterPro" id="IPR027372">
    <property type="entry name" value="Phytase-like_dom"/>
</dbReference>
<evidence type="ECO:0000313" key="2">
    <source>
        <dbReference type="EMBL" id="PQJ81361.1"/>
    </source>
</evidence>
<dbReference type="Proteomes" id="UP000239068">
    <property type="component" value="Unassembled WGS sequence"/>
</dbReference>
<evidence type="ECO:0000313" key="3">
    <source>
        <dbReference type="Proteomes" id="UP000239068"/>
    </source>
</evidence>
<dbReference type="RefSeq" id="WP_170064398.1">
    <property type="nucleotide sequence ID" value="NZ_MSCM01000001.1"/>
</dbReference>
<name>A0A2S7WVG9_9FLAO</name>
<accession>A0A2S7WVG9</accession>
<dbReference type="AlphaFoldDB" id="A0A2S7WVG9"/>
<proteinExistence type="predicted"/>
<dbReference type="Pfam" id="PF13449">
    <property type="entry name" value="Phytase-like"/>
    <property type="match status" value="1"/>
</dbReference>